<reference evidence="1 2" key="1">
    <citation type="journal article" date="2021" name="Hortic Res">
        <title>High-quality reference genome and annotation aids understanding of berry development for evergreen blueberry (Vaccinium darrowii).</title>
        <authorList>
            <person name="Yu J."/>
            <person name="Hulse-Kemp A.M."/>
            <person name="Babiker E."/>
            <person name="Staton M."/>
        </authorList>
    </citation>
    <scope>NUCLEOTIDE SEQUENCE [LARGE SCALE GENOMIC DNA]</scope>
    <source>
        <strain evidence="2">cv. NJ 8807/NJ 8810</strain>
        <tissue evidence="1">Young leaf</tissue>
    </source>
</reference>
<accession>A0ACB7XSF7</accession>
<proteinExistence type="predicted"/>
<keyword evidence="2" id="KW-1185">Reference proteome</keyword>
<organism evidence="1 2">
    <name type="scientific">Vaccinium darrowii</name>
    <dbReference type="NCBI Taxonomy" id="229202"/>
    <lineage>
        <taxon>Eukaryota</taxon>
        <taxon>Viridiplantae</taxon>
        <taxon>Streptophyta</taxon>
        <taxon>Embryophyta</taxon>
        <taxon>Tracheophyta</taxon>
        <taxon>Spermatophyta</taxon>
        <taxon>Magnoliopsida</taxon>
        <taxon>eudicotyledons</taxon>
        <taxon>Gunneridae</taxon>
        <taxon>Pentapetalae</taxon>
        <taxon>asterids</taxon>
        <taxon>Ericales</taxon>
        <taxon>Ericaceae</taxon>
        <taxon>Vaccinioideae</taxon>
        <taxon>Vaccinieae</taxon>
        <taxon>Vaccinium</taxon>
    </lineage>
</organism>
<dbReference type="EMBL" id="CM037151">
    <property type="protein sequence ID" value="KAH7843836.1"/>
    <property type="molecule type" value="Genomic_DNA"/>
</dbReference>
<sequence>MRRSKRKANQNAAATTISDLPNPVICDILSRLPLNSIFTCKRVCKVWRDLTLEPHFAKLHLSTFPLSLIFYRHGNDNNNSPSHFEILQLHDPPVLGHHNPPMKFRTEFYFPHMHIGKVASCNGLILLSNYPSKDLIIVCNPLTAHYFILPKPKLVRRTYRNYVGFGFGYSPATDQYKVLRYTHTLTPTRLFDIDIYTLGVDDEWRSLGDTAQPPVFYTSGLVFLNGALHWVGFENSKIICYFDIEKEQFGSFPLPSHIQNDCRYLGVVGNWLYIRSVGVLKFWMLKDYGDFGSWTLECVIEKPFAQGVGGFVEPLKILKDGTLLMMFAQTLDTKWPKEGLETTLASYNPQTRVLKKIKHHRMLGAPAAYVPCFFSPKNALK</sequence>
<dbReference type="Proteomes" id="UP000828048">
    <property type="component" value="Chromosome 1"/>
</dbReference>
<comment type="caution">
    <text evidence="1">The sequence shown here is derived from an EMBL/GenBank/DDBJ whole genome shotgun (WGS) entry which is preliminary data.</text>
</comment>
<gene>
    <name evidence="1" type="ORF">Vadar_021237</name>
</gene>
<evidence type="ECO:0000313" key="2">
    <source>
        <dbReference type="Proteomes" id="UP000828048"/>
    </source>
</evidence>
<name>A0ACB7XSF7_9ERIC</name>
<protein>
    <submittedName>
        <fullName evidence="1">Uncharacterized protein</fullName>
    </submittedName>
</protein>
<evidence type="ECO:0000313" key="1">
    <source>
        <dbReference type="EMBL" id="KAH7843836.1"/>
    </source>
</evidence>